<evidence type="ECO:0000313" key="3">
    <source>
        <dbReference type="Proteomes" id="UP001286313"/>
    </source>
</evidence>
<sequence>MRNSTAPVTPKEATTNVVYKISCQEDHCDSSNSYIGRISTTLWHRMHSHRNQRSIFQHFTETHIMKPALEKLLDQTEILYKENYFRKLQISKAISITCQRPSINIQATDSILPSACPQERHNPPMQPHLQEQGAL</sequence>
<reference evidence="2" key="1">
    <citation type="submission" date="2023-10" db="EMBL/GenBank/DDBJ databases">
        <title>Genome assemblies of two species of porcelain crab, Petrolisthes cinctipes and Petrolisthes manimaculis (Anomura: Porcellanidae).</title>
        <authorList>
            <person name="Angst P."/>
        </authorList>
    </citation>
    <scope>NUCLEOTIDE SEQUENCE</scope>
    <source>
        <strain evidence="2">PB745_01</strain>
        <tissue evidence="2">Gill</tissue>
    </source>
</reference>
<evidence type="ECO:0000313" key="2">
    <source>
        <dbReference type="EMBL" id="KAK3888636.1"/>
    </source>
</evidence>
<feature type="region of interest" description="Disordered" evidence="1">
    <location>
        <begin position="114"/>
        <end position="135"/>
    </location>
</feature>
<dbReference type="EMBL" id="JAWQEG010000542">
    <property type="protein sequence ID" value="KAK3888636.1"/>
    <property type="molecule type" value="Genomic_DNA"/>
</dbReference>
<organism evidence="2 3">
    <name type="scientific">Petrolisthes cinctipes</name>
    <name type="common">Flat porcelain crab</name>
    <dbReference type="NCBI Taxonomy" id="88211"/>
    <lineage>
        <taxon>Eukaryota</taxon>
        <taxon>Metazoa</taxon>
        <taxon>Ecdysozoa</taxon>
        <taxon>Arthropoda</taxon>
        <taxon>Crustacea</taxon>
        <taxon>Multicrustacea</taxon>
        <taxon>Malacostraca</taxon>
        <taxon>Eumalacostraca</taxon>
        <taxon>Eucarida</taxon>
        <taxon>Decapoda</taxon>
        <taxon>Pleocyemata</taxon>
        <taxon>Anomura</taxon>
        <taxon>Galatheoidea</taxon>
        <taxon>Porcellanidae</taxon>
        <taxon>Petrolisthes</taxon>
    </lineage>
</organism>
<accession>A0AAE1KX11</accession>
<dbReference type="Proteomes" id="UP001286313">
    <property type="component" value="Unassembled WGS sequence"/>
</dbReference>
<keyword evidence="3" id="KW-1185">Reference proteome</keyword>
<evidence type="ECO:0000256" key="1">
    <source>
        <dbReference type="SAM" id="MobiDB-lite"/>
    </source>
</evidence>
<gene>
    <name evidence="2" type="ORF">Pcinc_007361</name>
</gene>
<protein>
    <submittedName>
        <fullName evidence="2">Uncharacterized protein</fullName>
    </submittedName>
</protein>
<name>A0AAE1KX11_PETCI</name>
<comment type="caution">
    <text evidence="2">The sequence shown here is derived from an EMBL/GenBank/DDBJ whole genome shotgun (WGS) entry which is preliminary data.</text>
</comment>
<dbReference type="AlphaFoldDB" id="A0AAE1KX11"/>
<proteinExistence type="predicted"/>